<evidence type="ECO:0000256" key="1">
    <source>
        <dbReference type="ARBA" id="ARBA00023125"/>
    </source>
</evidence>
<reference evidence="3 4" key="1">
    <citation type="submission" date="2024-03" db="EMBL/GenBank/DDBJ databases">
        <title>Novel species of the genus Variovorax.</title>
        <authorList>
            <person name="Liu Q."/>
            <person name="Xin Y.-H."/>
        </authorList>
    </citation>
    <scope>NUCLEOTIDE SEQUENCE [LARGE SCALE GENOMIC DNA]</scope>
    <source>
        <strain evidence="3 4">KACC 18899</strain>
    </source>
</reference>
<dbReference type="RefSeq" id="WP_340360825.1">
    <property type="nucleotide sequence ID" value="NZ_JBBKZU010000022.1"/>
</dbReference>
<feature type="domain" description="HTH cro/C1-type" evidence="2">
    <location>
        <begin position="17"/>
        <end position="71"/>
    </location>
</feature>
<dbReference type="InterPro" id="IPR014710">
    <property type="entry name" value="RmlC-like_jellyroll"/>
</dbReference>
<organism evidence="3 4">
    <name type="scientific">Variovorax ureilyticus</name>
    <dbReference type="NCBI Taxonomy" id="1836198"/>
    <lineage>
        <taxon>Bacteria</taxon>
        <taxon>Pseudomonadati</taxon>
        <taxon>Pseudomonadota</taxon>
        <taxon>Betaproteobacteria</taxon>
        <taxon>Burkholderiales</taxon>
        <taxon>Comamonadaceae</taxon>
        <taxon>Variovorax</taxon>
    </lineage>
</organism>
<dbReference type="InterPro" id="IPR013096">
    <property type="entry name" value="Cupin_2"/>
</dbReference>
<evidence type="ECO:0000313" key="4">
    <source>
        <dbReference type="Proteomes" id="UP001365846"/>
    </source>
</evidence>
<dbReference type="InterPro" id="IPR011051">
    <property type="entry name" value="RmlC_Cupin_sf"/>
</dbReference>
<keyword evidence="4" id="KW-1185">Reference proteome</keyword>
<sequence length="191" mass="21160">MLDMSGQLDDARLGEEIRKLRKARGRPITEVAKAIDRSISFISQLERGKASPSIADLKGIAALLEVPLGWFFTHEQMPSAERGKVVRGTDRRRLGTVTSGLLEELLSPDIGGAFEMFLSTFEPGAKVASFTQRDTEEEGYVVQGSLTLWIGKKSFTVNAGDSFRIVREPFRWANTTKEVAVVVWVISPPTY</sequence>
<comment type="caution">
    <text evidence="3">The sequence shown here is derived from an EMBL/GenBank/DDBJ whole genome shotgun (WGS) entry which is preliminary data.</text>
</comment>
<proteinExistence type="predicted"/>
<dbReference type="SUPFAM" id="SSF47413">
    <property type="entry name" value="lambda repressor-like DNA-binding domains"/>
    <property type="match status" value="1"/>
</dbReference>
<name>A0ABU8VQ03_9BURK</name>
<dbReference type="EMBL" id="JBBKZU010000022">
    <property type="protein sequence ID" value="MEJ8815623.1"/>
    <property type="molecule type" value="Genomic_DNA"/>
</dbReference>
<dbReference type="InterPro" id="IPR050807">
    <property type="entry name" value="TransReg_Diox_bact_type"/>
</dbReference>
<protein>
    <submittedName>
        <fullName evidence="3">Helix-turn-helix domain-containing protein</fullName>
    </submittedName>
</protein>
<dbReference type="CDD" id="cd02209">
    <property type="entry name" value="cupin_XRE_C"/>
    <property type="match status" value="1"/>
</dbReference>
<dbReference type="PROSITE" id="PS50943">
    <property type="entry name" value="HTH_CROC1"/>
    <property type="match status" value="1"/>
</dbReference>
<dbReference type="Proteomes" id="UP001365846">
    <property type="component" value="Unassembled WGS sequence"/>
</dbReference>
<dbReference type="CDD" id="cd00093">
    <property type="entry name" value="HTH_XRE"/>
    <property type="match status" value="1"/>
</dbReference>
<evidence type="ECO:0000259" key="2">
    <source>
        <dbReference type="PROSITE" id="PS50943"/>
    </source>
</evidence>
<dbReference type="PANTHER" id="PTHR46797">
    <property type="entry name" value="HTH-TYPE TRANSCRIPTIONAL REGULATOR"/>
    <property type="match status" value="1"/>
</dbReference>
<dbReference type="InterPro" id="IPR010982">
    <property type="entry name" value="Lambda_DNA-bd_dom_sf"/>
</dbReference>
<gene>
    <name evidence="3" type="ORF">WKW77_31485</name>
</gene>
<dbReference type="Gene3D" id="1.10.260.40">
    <property type="entry name" value="lambda repressor-like DNA-binding domains"/>
    <property type="match status" value="1"/>
</dbReference>
<accession>A0ABU8VQ03</accession>
<dbReference type="InterPro" id="IPR001387">
    <property type="entry name" value="Cro/C1-type_HTH"/>
</dbReference>
<dbReference type="Pfam" id="PF07883">
    <property type="entry name" value="Cupin_2"/>
    <property type="match status" value="1"/>
</dbReference>
<dbReference type="PANTHER" id="PTHR46797:SF2">
    <property type="entry name" value="TRANSCRIPTIONAL REGULATOR"/>
    <property type="match status" value="1"/>
</dbReference>
<keyword evidence="1" id="KW-0238">DNA-binding</keyword>
<dbReference type="SMART" id="SM00530">
    <property type="entry name" value="HTH_XRE"/>
    <property type="match status" value="1"/>
</dbReference>
<dbReference type="SUPFAM" id="SSF51182">
    <property type="entry name" value="RmlC-like cupins"/>
    <property type="match status" value="1"/>
</dbReference>
<dbReference type="Gene3D" id="2.60.120.10">
    <property type="entry name" value="Jelly Rolls"/>
    <property type="match status" value="1"/>
</dbReference>
<dbReference type="Pfam" id="PF01381">
    <property type="entry name" value="HTH_3"/>
    <property type="match status" value="1"/>
</dbReference>
<evidence type="ECO:0000313" key="3">
    <source>
        <dbReference type="EMBL" id="MEJ8815623.1"/>
    </source>
</evidence>